<keyword evidence="5" id="KW-0067">ATP-binding</keyword>
<dbReference type="InterPro" id="IPR001245">
    <property type="entry name" value="Ser-Thr/Tyr_kinase_cat_dom"/>
</dbReference>
<sequence>MHLSITLNSTQRTSGSGSSSLTSNLCRHFLLEEIKAASGNFDDNFVVGHGGFNNVYKGYIDNDATIVVVKRLNPSSKPGVCEFETEIHMLSKLRHLHLLSLIGYCDDNNEMILVYDYMAHGTLRDHLYKTDIEY</sequence>
<dbReference type="OMA" id="CEFETEI"/>
<evidence type="ECO:0000256" key="1">
    <source>
        <dbReference type="ARBA" id="ARBA00022527"/>
    </source>
</evidence>
<feature type="region of interest" description="Disordered" evidence="6">
    <location>
        <begin position="1"/>
        <end position="20"/>
    </location>
</feature>
<evidence type="ECO:0000259" key="7">
    <source>
        <dbReference type="PROSITE" id="PS50011"/>
    </source>
</evidence>
<keyword evidence="4" id="KW-0418">Kinase</keyword>
<evidence type="ECO:0000256" key="6">
    <source>
        <dbReference type="SAM" id="MobiDB-lite"/>
    </source>
</evidence>
<dbReference type="PROSITE" id="PS50011">
    <property type="entry name" value="PROTEIN_KINASE_DOM"/>
    <property type="match status" value="1"/>
</dbReference>
<evidence type="ECO:0000313" key="8">
    <source>
        <dbReference type="EMBL" id="PHT79652.1"/>
    </source>
</evidence>
<dbReference type="Gramene" id="PHT79652">
    <property type="protein sequence ID" value="PHT79652"/>
    <property type="gene ID" value="T459_17704"/>
</dbReference>
<dbReference type="OrthoDB" id="1305788at2759"/>
<gene>
    <name evidence="8" type="ORF">T459_17704</name>
</gene>
<dbReference type="STRING" id="4072.A0A1U8H7D5"/>
<keyword evidence="1" id="KW-0723">Serine/threonine-protein kinase</keyword>
<dbReference type="Gene3D" id="3.30.200.20">
    <property type="entry name" value="Phosphorylase Kinase, domain 1"/>
    <property type="match status" value="1"/>
</dbReference>
<dbReference type="InterPro" id="IPR011009">
    <property type="entry name" value="Kinase-like_dom_sf"/>
</dbReference>
<dbReference type="GO" id="GO:0004674">
    <property type="term" value="F:protein serine/threonine kinase activity"/>
    <property type="evidence" value="ECO:0007669"/>
    <property type="project" value="UniProtKB-KW"/>
</dbReference>
<dbReference type="InterPro" id="IPR000719">
    <property type="entry name" value="Prot_kinase_dom"/>
</dbReference>
<dbReference type="KEGG" id="cann:107873939"/>
<evidence type="ECO:0000313" key="9">
    <source>
        <dbReference type="Proteomes" id="UP000222542"/>
    </source>
</evidence>
<dbReference type="Pfam" id="PF07714">
    <property type="entry name" value="PK_Tyr_Ser-Thr"/>
    <property type="match status" value="1"/>
</dbReference>
<dbReference type="InterPro" id="IPR045272">
    <property type="entry name" value="ANXUR1/2-like"/>
</dbReference>
<name>A0A1U8H7D5_CAPAN</name>
<evidence type="ECO:0000256" key="5">
    <source>
        <dbReference type="ARBA" id="ARBA00022840"/>
    </source>
</evidence>
<dbReference type="PANTHER" id="PTHR27003">
    <property type="entry name" value="OS07G0166700 PROTEIN"/>
    <property type="match status" value="1"/>
</dbReference>
<keyword evidence="2" id="KW-0808">Transferase</keyword>
<protein>
    <recommendedName>
        <fullName evidence="7">Protein kinase domain-containing protein</fullName>
    </recommendedName>
</protein>
<keyword evidence="9" id="KW-1185">Reference proteome</keyword>
<evidence type="ECO:0000256" key="2">
    <source>
        <dbReference type="ARBA" id="ARBA00022679"/>
    </source>
</evidence>
<dbReference type="AlphaFoldDB" id="A0A1U8H7D5"/>
<accession>A0A1U8H7D5</accession>
<dbReference type="GO" id="GO:0004714">
    <property type="term" value="F:transmembrane receptor protein tyrosine kinase activity"/>
    <property type="evidence" value="ECO:0007669"/>
    <property type="project" value="InterPro"/>
</dbReference>
<dbReference type="SMR" id="A0A1U8H7D5"/>
<feature type="compositionally biased region" description="Low complexity" evidence="6">
    <location>
        <begin position="9"/>
        <end position="20"/>
    </location>
</feature>
<dbReference type="SUPFAM" id="SSF56112">
    <property type="entry name" value="Protein kinase-like (PK-like)"/>
    <property type="match status" value="1"/>
</dbReference>
<feature type="domain" description="Protein kinase" evidence="7">
    <location>
        <begin position="41"/>
        <end position="134"/>
    </location>
</feature>
<dbReference type="Proteomes" id="UP000222542">
    <property type="component" value="Unassembled WGS sequence"/>
</dbReference>
<dbReference type="GO" id="GO:0005524">
    <property type="term" value="F:ATP binding"/>
    <property type="evidence" value="ECO:0007669"/>
    <property type="project" value="UniProtKB-KW"/>
</dbReference>
<organism evidence="8 9">
    <name type="scientific">Capsicum annuum</name>
    <name type="common">Capsicum pepper</name>
    <dbReference type="NCBI Taxonomy" id="4072"/>
    <lineage>
        <taxon>Eukaryota</taxon>
        <taxon>Viridiplantae</taxon>
        <taxon>Streptophyta</taxon>
        <taxon>Embryophyta</taxon>
        <taxon>Tracheophyta</taxon>
        <taxon>Spermatophyta</taxon>
        <taxon>Magnoliopsida</taxon>
        <taxon>eudicotyledons</taxon>
        <taxon>Gunneridae</taxon>
        <taxon>Pentapetalae</taxon>
        <taxon>asterids</taxon>
        <taxon>lamiids</taxon>
        <taxon>Solanales</taxon>
        <taxon>Solanaceae</taxon>
        <taxon>Solanoideae</taxon>
        <taxon>Capsiceae</taxon>
        <taxon>Capsicum</taxon>
    </lineage>
</organism>
<dbReference type="PANTHER" id="PTHR27003:SF479">
    <property type="entry name" value="RECEPTOR-LIKE PROTEIN KINASE FERONIA"/>
    <property type="match status" value="1"/>
</dbReference>
<evidence type="ECO:0000256" key="4">
    <source>
        <dbReference type="ARBA" id="ARBA00022777"/>
    </source>
</evidence>
<comment type="caution">
    <text evidence="8">The sequence shown here is derived from an EMBL/GenBank/DDBJ whole genome shotgun (WGS) entry which is preliminary data.</text>
</comment>
<proteinExistence type="predicted"/>
<keyword evidence="3" id="KW-0547">Nucleotide-binding</keyword>
<dbReference type="EMBL" id="AYRZ02000006">
    <property type="protein sequence ID" value="PHT79652.1"/>
    <property type="molecule type" value="Genomic_DNA"/>
</dbReference>
<reference evidence="8 9" key="1">
    <citation type="journal article" date="2014" name="Nat. Genet.">
        <title>Genome sequence of the hot pepper provides insights into the evolution of pungency in Capsicum species.</title>
        <authorList>
            <person name="Kim S."/>
            <person name="Park M."/>
            <person name="Yeom S.I."/>
            <person name="Kim Y.M."/>
            <person name="Lee J.M."/>
            <person name="Lee H.A."/>
            <person name="Seo E."/>
            <person name="Choi J."/>
            <person name="Cheong K."/>
            <person name="Kim K.T."/>
            <person name="Jung K."/>
            <person name="Lee G.W."/>
            <person name="Oh S.K."/>
            <person name="Bae C."/>
            <person name="Kim S.B."/>
            <person name="Lee H.Y."/>
            <person name="Kim S.Y."/>
            <person name="Kim M.S."/>
            <person name="Kang B.C."/>
            <person name="Jo Y.D."/>
            <person name="Yang H.B."/>
            <person name="Jeong H.J."/>
            <person name="Kang W.H."/>
            <person name="Kwon J.K."/>
            <person name="Shin C."/>
            <person name="Lim J.Y."/>
            <person name="Park J.H."/>
            <person name="Huh J.H."/>
            <person name="Kim J.S."/>
            <person name="Kim B.D."/>
            <person name="Cohen O."/>
            <person name="Paran I."/>
            <person name="Suh M.C."/>
            <person name="Lee S.B."/>
            <person name="Kim Y.K."/>
            <person name="Shin Y."/>
            <person name="Noh S.J."/>
            <person name="Park J."/>
            <person name="Seo Y.S."/>
            <person name="Kwon S.Y."/>
            <person name="Kim H.A."/>
            <person name="Park J.M."/>
            <person name="Kim H.J."/>
            <person name="Choi S.B."/>
            <person name="Bosland P.W."/>
            <person name="Reeves G."/>
            <person name="Jo S.H."/>
            <person name="Lee B.W."/>
            <person name="Cho H.T."/>
            <person name="Choi H.S."/>
            <person name="Lee M.S."/>
            <person name="Yu Y."/>
            <person name="Do Choi Y."/>
            <person name="Park B.S."/>
            <person name="van Deynze A."/>
            <person name="Ashrafi H."/>
            <person name="Hill T."/>
            <person name="Kim W.T."/>
            <person name="Pai H.S."/>
            <person name="Ahn H.K."/>
            <person name="Yeam I."/>
            <person name="Giovannoni J.J."/>
            <person name="Rose J.K."/>
            <person name="Sorensen I."/>
            <person name="Lee S.J."/>
            <person name="Kim R.W."/>
            <person name="Choi I.Y."/>
            <person name="Choi B.S."/>
            <person name="Lim J.S."/>
            <person name="Lee Y.H."/>
            <person name="Choi D."/>
        </authorList>
    </citation>
    <scope>NUCLEOTIDE SEQUENCE [LARGE SCALE GENOMIC DNA]</scope>
    <source>
        <strain evidence="9">cv. CM334</strain>
    </source>
</reference>
<evidence type="ECO:0000256" key="3">
    <source>
        <dbReference type="ARBA" id="ARBA00022741"/>
    </source>
</evidence>
<dbReference type="FunFam" id="3.30.200.20:FF:000039">
    <property type="entry name" value="receptor-like protein kinase FERONIA"/>
    <property type="match status" value="1"/>
</dbReference>
<reference evidence="8 9" key="2">
    <citation type="journal article" date="2017" name="Genome Biol.">
        <title>New reference genome sequences of hot pepper reveal the massive evolution of plant disease-resistance genes by retroduplication.</title>
        <authorList>
            <person name="Kim S."/>
            <person name="Park J."/>
            <person name="Yeom S.I."/>
            <person name="Kim Y.M."/>
            <person name="Seo E."/>
            <person name="Kim K.T."/>
            <person name="Kim M.S."/>
            <person name="Lee J.M."/>
            <person name="Cheong K."/>
            <person name="Shin H.S."/>
            <person name="Kim S.B."/>
            <person name="Han K."/>
            <person name="Lee J."/>
            <person name="Park M."/>
            <person name="Lee H.A."/>
            <person name="Lee H.Y."/>
            <person name="Lee Y."/>
            <person name="Oh S."/>
            <person name="Lee J.H."/>
            <person name="Choi E."/>
            <person name="Choi E."/>
            <person name="Lee S.E."/>
            <person name="Jeon J."/>
            <person name="Kim H."/>
            <person name="Choi G."/>
            <person name="Song H."/>
            <person name="Lee J."/>
            <person name="Lee S.C."/>
            <person name="Kwon J.K."/>
            <person name="Lee H.Y."/>
            <person name="Koo N."/>
            <person name="Hong Y."/>
            <person name="Kim R.W."/>
            <person name="Kang W.H."/>
            <person name="Huh J.H."/>
            <person name="Kang B.C."/>
            <person name="Yang T.J."/>
            <person name="Lee Y.H."/>
            <person name="Bennetzen J.L."/>
            <person name="Choi D."/>
        </authorList>
    </citation>
    <scope>NUCLEOTIDE SEQUENCE [LARGE SCALE GENOMIC DNA]</scope>
    <source>
        <strain evidence="9">cv. CM334</strain>
    </source>
</reference>